<accession>A0A8R7PJ62</accession>
<reference evidence="2" key="2">
    <citation type="submission" date="2018-03" db="EMBL/GenBank/DDBJ databases">
        <title>The Triticum urartu genome reveals the dynamic nature of wheat genome evolution.</title>
        <authorList>
            <person name="Ling H."/>
            <person name="Ma B."/>
            <person name="Shi X."/>
            <person name="Liu H."/>
            <person name="Dong L."/>
            <person name="Sun H."/>
            <person name="Cao Y."/>
            <person name="Gao Q."/>
            <person name="Zheng S."/>
            <person name="Li Y."/>
            <person name="Yu Y."/>
            <person name="Du H."/>
            <person name="Qi M."/>
            <person name="Li Y."/>
            <person name="Yu H."/>
            <person name="Cui Y."/>
            <person name="Wang N."/>
            <person name="Chen C."/>
            <person name="Wu H."/>
            <person name="Zhao Y."/>
            <person name="Zhang J."/>
            <person name="Li Y."/>
            <person name="Zhou W."/>
            <person name="Zhang B."/>
            <person name="Hu W."/>
            <person name="Eijk M."/>
            <person name="Tang J."/>
            <person name="Witsenboer H."/>
            <person name="Zhao S."/>
            <person name="Li Z."/>
            <person name="Zhang A."/>
            <person name="Wang D."/>
            <person name="Liang C."/>
        </authorList>
    </citation>
    <scope>NUCLEOTIDE SEQUENCE [LARGE SCALE GENOMIC DNA]</scope>
    <source>
        <strain evidence="2">cv. G1812</strain>
    </source>
</reference>
<evidence type="ECO:0000313" key="2">
    <source>
        <dbReference type="EnsemblPlants" id="TuG1812G0200005267.01.T02"/>
    </source>
</evidence>
<proteinExistence type="predicted"/>
<sequence length="73" mass="8268">MAATRVSPIDLRSGQGHDNAGVGRRRATLCSHALTVTCRDYKKNFEEEFDQEDQEIIQSIQLLTLVCFWDGLI</sequence>
<reference evidence="3" key="1">
    <citation type="journal article" date="2013" name="Nature">
        <title>Draft genome of the wheat A-genome progenitor Triticum urartu.</title>
        <authorList>
            <person name="Ling H.Q."/>
            <person name="Zhao S."/>
            <person name="Liu D."/>
            <person name="Wang J."/>
            <person name="Sun H."/>
            <person name="Zhang C."/>
            <person name="Fan H."/>
            <person name="Li D."/>
            <person name="Dong L."/>
            <person name="Tao Y."/>
            <person name="Gao C."/>
            <person name="Wu H."/>
            <person name="Li Y."/>
            <person name="Cui Y."/>
            <person name="Guo X."/>
            <person name="Zheng S."/>
            <person name="Wang B."/>
            <person name="Yu K."/>
            <person name="Liang Q."/>
            <person name="Yang W."/>
            <person name="Lou X."/>
            <person name="Chen J."/>
            <person name="Feng M."/>
            <person name="Jian J."/>
            <person name="Zhang X."/>
            <person name="Luo G."/>
            <person name="Jiang Y."/>
            <person name="Liu J."/>
            <person name="Wang Z."/>
            <person name="Sha Y."/>
            <person name="Zhang B."/>
            <person name="Wu H."/>
            <person name="Tang D."/>
            <person name="Shen Q."/>
            <person name="Xue P."/>
            <person name="Zou S."/>
            <person name="Wang X."/>
            <person name="Liu X."/>
            <person name="Wang F."/>
            <person name="Yang Y."/>
            <person name="An X."/>
            <person name="Dong Z."/>
            <person name="Zhang K."/>
            <person name="Zhang X."/>
            <person name="Luo M.C."/>
            <person name="Dvorak J."/>
            <person name="Tong Y."/>
            <person name="Wang J."/>
            <person name="Yang H."/>
            <person name="Li Z."/>
            <person name="Wang D."/>
            <person name="Zhang A."/>
            <person name="Wang J."/>
        </authorList>
    </citation>
    <scope>NUCLEOTIDE SEQUENCE</scope>
    <source>
        <strain evidence="3">cv. G1812</strain>
    </source>
</reference>
<name>A0A8R7PJ62_TRIUA</name>
<organism evidence="2 3">
    <name type="scientific">Triticum urartu</name>
    <name type="common">Red wild einkorn</name>
    <name type="synonym">Crithodium urartu</name>
    <dbReference type="NCBI Taxonomy" id="4572"/>
    <lineage>
        <taxon>Eukaryota</taxon>
        <taxon>Viridiplantae</taxon>
        <taxon>Streptophyta</taxon>
        <taxon>Embryophyta</taxon>
        <taxon>Tracheophyta</taxon>
        <taxon>Spermatophyta</taxon>
        <taxon>Magnoliopsida</taxon>
        <taxon>Liliopsida</taxon>
        <taxon>Poales</taxon>
        <taxon>Poaceae</taxon>
        <taxon>BOP clade</taxon>
        <taxon>Pooideae</taxon>
        <taxon>Triticodae</taxon>
        <taxon>Triticeae</taxon>
        <taxon>Triticinae</taxon>
        <taxon>Triticum</taxon>
    </lineage>
</organism>
<feature type="region of interest" description="Disordered" evidence="1">
    <location>
        <begin position="1"/>
        <end position="22"/>
    </location>
</feature>
<keyword evidence="3" id="KW-1185">Reference proteome</keyword>
<dbReference type="Proteomes" id="UP000015106">
    <property type="component" value="Chromosome 2"/>
</dbReference>
<reference evidence="2" key="3">
    <citation type="submission" date="2022-06" db="UniProtKB">
        <authorList>
            <consortium name="EnsemblPlants"/>
        </authorList>
    </citation>
    <scope>IDENTIFICATION</scope>
</reference>
<dbReference type="EnsemblPlants" id="TuG1812G0200005267.01.T02">
    <property type="protein sequence ID" value="TuG1812G0200005267.01.T02"/>
    <property type="gene ID" value="TuG1812G0200005267.01"/>
</dbReference>
<dbReference type="AlphaFoldDB" id="A0A8R7PJ62"/>
<evidence type="ECO:0000313" key="3">
    <source>
        <dbReference type="Proteomes" id="UP000015106"/>
    </source>
</evidence>
<evidence type="ECO:0000256" key="1">
    <source>
        <dbReference type="SAM" id="MobiDB-lite"/>
    </source>
</evidence>
<protein>
    <submittedName>
        <fullName evidence="2">Uncharacterized protein</fullName>
    </submittedName>
</protein>
<dbReference type="Gramene" id="TuG1812G0200005267.01.T02">
    <property type="protein sequence ID" value="TuG1812G0200005267.01.T02"/>
    <property type="gene ID" value="TuG1812G0200005267.01"/>
</dbReference>